<dbReference type="GO" id="GO:0008017">
    <property type="term" value="F:microtubule binding"/>
    <property type="evidence" value="ECO:0007669"/>
    <property type="project" value="TreeGrafter"/>
</dbReference>
<dbReference type="Proteomes" id="UP000676336">
    <property type="component" value="Unassembled WGS sequence"/>
</dbReference>
<dbReference type="Pfam" id="PF02212">
    <property type="entry name" value="GED"/>
    <property type="match status" value="1"/>
</dbReference>
<dbReference type="GO" id="GO:0003924">
    <property type="term" value="F:GTPase activity"/>
    <property type="evidence" value="ECO:0007669"/>
    <property type="project" value="InterPro"/>
</dbReference>
<evidence type="ECO:0000259" key="1">
    <source>
        <dbReference type="PROSITE" id="PS51388"/>
    </source>
</evidence>
<dbReference type="PROSITE" id="PS51388">
    <property type="entry name" value="GED"/>
    <property type="match status" value="1"/>
</dbReference>
<comment type="caution">
    <text evidence="2">The sequence shown here is derived from an EMBL/GenBank/DDBJ whole genome shotgun (WGS) entry which is preliminary data.</text>
</comment>
<dbReference type="GO" id="GO:0005525">
    <property type="term" value="F:GTP binding"/>
    <property type="evidence" value="ECO:0007669"/>
    <property type="project" value="InterPro"/>
</dbReference>
<sequence length="639" mass="74159">MINAYRESIHDKVKGEYDQVSSIEITSLPTTFTNLEDVSNIDIDSDIATDELEEELEITGESKRDHIAYHIYQLQRTFQMECQNSFTNFFSRQYYKIILREIDQTAGVSLPNFPSYQIVVGLFRNELNKLPDCCGKLVAEMHEYMSECLLQLFEHTFISDFPRLKERLKEVIIKQLNDVKDILSERVQEILDTERRVFTLNHYYMDTVNKLKEKMNDKINGQKGSSSAKSSAATATVVKNSTETVAYVPMSNEAQAARGIQIALHAYSKVVQKRIIDNIAQTCYYHFIIQCALKIDQHLSASIPSSQLLQYMREPHKQTELRNKLTCSIQACEQALQLGLEHINSNTIMSNIFLCLMLLVTWHFQIECIQPYFPPQIAFTTEDAVGRYLFAVDEINQRAYQWHLIDSDDQLYSYAMSKMMHATNISIDEDYWYSEVNCSLQRTGEVYPCEEIFFKKNTDIPVRHTYFEGTGWYALRVIVNYKIISMGKPSDKLFAKIPENWMNNCTDLNLGLDFILPSPIIKVNESATVKIRLTSPPHRLDGNDTVTLQWRVDETSSECQNCLRWEPKQFNFNIKNFDHYQTMIVSRVKDGSETTISPIMKGGGYDKTRSDVYRLLFRSICYIFVSIIETNNYILFSWE</sequence>
<dbReference type="InterPro" id="IPR020850">
    <property type="entry name" value="GED_dom"/>
</dbReference>
<organism evidence="2 3">
    <name type="scientific">Rotaria magnacalcarata</name>
    <dbReference type="NCBI Taxonomy" id="392030"/>
    <lineage>
        <taxon>Eukaryota</taxon>
        <taxon>Metazoa</taxon>
        <taxon>Spiralia</taxon>
        <taxon>Gnathifera</taxon>
        <taxon>Rotifera</taxon>
        <taxon>Eurotatoria</taxon>
        <taxon>Bdelloidea</taxon>
        <taxon>Philodinida</taxon>
        <taxon>Philodinidae</taxon>
        <taxon>Rotaria</taxon>
    </lineage>
</organism>
<dbReference type="PANTHER" id="PTHR11566:SF21">
    <property type="entry name" value="DYNAMIN RELATED PROTEIN 1, ISOFORM A"/>
    <property type="match status" value="1"/>
</dbReference>
<reference evidence="2" key="1">
    <citation type="submission" date="2021-02" db="EMBL/GenBank/DDBJ databases">
        <authorList>
            <person name="Nowell W R."/>
        </authorList>
    </citation>
    <scope>NUCLEOTIDE SEQUENCE</scope>
</reference>
<gene>
    <name evidence="2" type="ORF">SMN809_LOCUS28022</name>
</gene>
<proteinExistence type="predicted"/>
<dbReference type="InterPro" id="IPR003130">
    <property type="entry name" value="GED"/>
</dbReference>
<feature type="domain" description="GED" evidence="1">
    <location>
        <begin position="257"/>
        <end position="347"/>
    </location>
</feature>
<dbReference type="PANTHER" id="PTHR11566">
    <property type="entry name" value="DYNAMIN"/>
    <property type="match status" value="1"/>
</dbReference>
<dbReference type="GO" id="GO:0016020">
    <property type="term" value="C:membrane"/>
    <property type="evidence" value="ECO:0007669"/>
    <property type="project" value="TreeGrafter"/>
</dbReference>
<dbReference type="EMBL" id="CAJOBI010045607">
    <property type="protein sequence ID" value="CAF4346078.1"/>
    <property type="molecule type" value="Genomic_DNA"/>
</dbReference>
<dbReference type="InterPro" id="IPR000375">
    <property type="entry name" value="Dynamin_stalk"/>
</dbReference>
<name>A0A8S2UQW4_9BILA</name>
<dbReference type="GO" id="GO:0005737">
    <property type="term" value="C:cytoplasm"/>
    <property type="evidence" value="ECO:0007669"/>
    <property type="project" value="TreeGrafter"/>
</dbReference>
<accession>A0A8S2UQW4</accession>
<dbReference type="InterPro" id="IPR022812">
    <property type="entry name" value="Dynamin"/>
</dbReference>
<dbReference type="AlphaFoldDB" id="A0A8S2UQW4"/>
<dbReference type="Pfam" id="PF01031">
    <property type="entry name" value="Dynamin_M"/>
    <property type="match status" value="1"/>
</dbReference>
<dbReference type="Gene3D" id="1.20.120.1240">
    <property type="entry name" value="Dynamin, middle domain"/>
    <property type="match status" value="1"/>
</dbReference>
<evidence type="ECO:0000313" key="2">
    <source>
        <dbReference type="EMBL" id="CAF4346078.1"/>
    </source>
</evidence>
<evidence type="ECO:0000313" key="3">
    <source>
        <dbReference type="Proteomes" id="UP000676336"/>
    </source>
</evidence>
<protein>
    <recommendedName>
        <fullName evidence="1">GED domain-containing protein</fullName>
    </recommendedName>
</protein>
<dbReference type="GO" id="GO:0005874">
    <property type="term" value="C:microtubule"/>
    <property type="evidence" value="ECO:0007669"/>
    <property type="project" value="TreeGrafter"/>
</dbReference>